<sequence>MDCVIDASGTYGCPNFAGPGKLPAINERTLRMTASSLISYRVPNERDEYLAGKRILLIGKGHSAATSAVSLECKEITFATYRFNTDMKL</sequence>
<proteinExistence type="predicted"/>
<dbReference type="EMBL" id="CAJOAY010003269">
    <property type="protein sequence ID" value="CAF4012784.1"/>
    <property type="molecule type" value="Genomic_DNA"/>
</dbReference>
<gene>
    <name evidence="1" type="ORF">OKA104_LOCUS30474</name>
</gene>
<dbReference type="Proteomes" id="UP000663881">
    <property type="component" value="Unassembled WGS sequence"/>
</dbReference>
<protein>
    <submittedName>
        <fullName evidence="1">Uncharacterized protein</fullName>
    </submittedName>
</protein>
<evidence type="ECO:0000313" key="2">
    <source>
        <dbReference type="Proteomes" id="UP000663881"/>
    </source>
</evidence>
<organism evidence="1 2">
    <name type="scientific">Adineta steineri</name>
    <dbReference type="NCBI Taxonomy" id="433720"/>
    <lineage>
        <taxon>Eukaryota</taxon>
        <taxon>Metazoa</taxon>
        <taxon>Spiralia</taxon>
        <taxon>Gnathifera</taxon>
        <taxon>Rotifera</taxon>
        <taxon>Eurotatoria</taxon>
        <taxon>Bdelloidea</taxon>
        <taxon>Adinetida</taxon>
        <taxon>Adinetidae</taxon>
        <taxon>Adineta</taxon>
    </lineage>
</organism>
<name>A0A819PLS8_9BILA</name>
<accession>A0A819PLS8</accession>
<evidence type="ECO:0000313" key="1">
    <source>
        <dbReference type="EMBL" id="CAF4012784.1"/>
    </source>
</evidence>
<comment type="caution">
    <text evidence="1">The sequence shown here is derived from an EMBL/GenBank/DDBJ whole genome shotgun (WGS) entry which is preliminary data.</text>
</comment>
<reference evidence="1" key="1">
    <citation type="submission" date="2021-02" db="EMBL/GenBank/DDBJ databases">
        <authorList>
            <person name="Nowell W R."/>
        </authorList>
    </citation>
    <scope>NUCLEOTIDE SEQUENCE</scope>
</reference>
<dbReference type="AlphaFoldDB" id="A0A819PLS8"/>